<dbReference type="EMBL" id="CADCVS010000197">
    <property type="protein sequence ID" value="CAA9490979.1"/>
    <property type="molecule type" value="Genomic_DNA"/>
</dbReference>
<gene>
    <name evidence="2" type="ORF">AVDCRST_MAG30-1363</name>
</gene>
<protein>
    <submittedName>
        <fullName evidence="2">Uncharacterized protein</fullName>
    </submittedName>
</protein>
<feature type="compositionally biased region" description="Basic and acidic residues" evidence="1">
    <location>
        <begin position="22"/>
        <end position="44"/>
    </location>
</feature>
<reference evidence="2" key="1">
    <citation type="submission" date="2020-02" db="EMBL/GenBank/DDBJ databases">
        <authorList>
            <person name="Meier V. D."/>
        </authorList>
    </citation>
    <scope>NUCLEOTIDE SEQUENCE</scope>
    <source>
        <strain evidence="2">AVDCRST_MAG30</strain>
    </source>
</reference>
<name>A0A6J4S7J2_9ACTN</name>
<sequence>DQLTARDRRRLRHGPHRRLRDLRRLLRRDPRPAVHRPLRPDAGRRVPGRQPHARRHGGDRLRAGVPAELHADRPPGRRRGGGPCPPRGEGRGVPRAVRQRRVPPGDLQGSRRQPAGAAPPLRAAEAQARPSV</sequence>
<proteinExistence type="predicted"/>
<dbReference type="AlphaFoldDB" id="A0A6J4S7J2"/>
<feature type="region of interest" description="Disordered" evidence="1">
    <location>
        <begin position="1"/>
        <end position="132"/>
    </location>
</feature>
<feature type="compositionally biased region" description="Low complexity" evidence="1">
    <location>
        <begin position="111"/>
        <end position="132"/>
    </location>
</feature>
<evidence type="ECO:0000256" key="1">
    <source>
        <dbReference type="SAM" id="MobiDB-lite"/>
    </source>
</evidence>
<organism evidence="2">
    <name type="scientific">uncultured Solirubrobacteraceae bacterium</name>
    <dbReference type="NCBI Taxonomy" id="1162706"/>
    <lineage>
        <taxon>Bacteria</taxon>
        <taxon>Bacillati</taxon>
        <taxon>Actinomycetota</taxon>
        <taxon>Thermoleophilia</taxon>
        <taxon>Solirubrobacterales</taxon>
        <taxon>Solirubrobacteraceae</taxon>
        <taxon>environmental samples</taxon>
    </lineage>
</organism>
<feature type="non-terminal residue" evidence="2">
    <location>
        <position position="1"/>
    </location>
</feature>
<feature type="compositionally biased region" description="Basic residues" evidence="1">
    <location>
        <begin position="7"/>
        <end position="21"/>
    </location>
</feature>
<feature type="non-terminal residue" evidence="2">
    <location>
        <position position="132"/>
    </location>
</feature>
<evidence type="ECO:0000313" key="2">
    <source>
        <dbReference type="EMBL" id="CAA9490979.1"/>
    </source>
</evidence>
<accession>A0A6J4S7J2</accession>